<gene>
    <name evidence="1" type="ORF">NEIMUCOT_04442</name>
</gene>
<comment type="caution">
    <text evidence="1">The sequence shown here is derived from an EMBL/GenBank/DDBJ whole genome shotgun (WGS) entry which is preliminary data.</text>
</comment>
<evidence type="ECO:0000313" key="1">
    <source>
        <dbReference type="EMBL" id="EFC89157.1"/>
    </source>
</evidence>
<dbReference type="STRING" id="546266.NEIMUCOT_04442"/>
<proteinExistence type="predicted"/>
<reference evidence="1 2" key="1">
    <citation type="submission" date="2009-10" db="EMBL/GenBank/DDBJ databases">
        <authorList>
            <person name="Weinstock G."/>
            <person name="Sodergren E."/>
            <person name="Clifton S."/>
            <person name="Fulton L."/>
            <person name="Fulton B."/>
            <person name="Courtney L."/>
            <person name="Fronick C."/>
            <person name="Harrison M."/>
            <person name="Strong C."/>
            <person name="Farmer C."/>
            <person name="Delahaunty K."/>
            <person name="Markovic C."/>
            <person name="Hall O."/>
            <person name="Minx P."/>
            <person name="Tomlinson C."/>
            <person name="Mitreva M."/>
            <person name="Nelson J."/>
            <person name="Hou S."/>
            <person name="Wollam A."/>
            <person name="Pepin K.H."/>
            <person name="Johnson M."/>
            <person name="Bhonagiri V."/>
            <person name="Nash W.E."/>
            <person name="Warren W."/>
            <person name="Chinwalla A."/>
            <person name="Mardis E.R."/>
            <person name="Wilson R.K."/>
        </authorList>
    </citation>
    <scope>NUCLEOTIDE SEQUENCE [LARGE SCALE GENOMIC DNA]</scope>
    <source>
        <strain evidence="2">ATCC 25996 / DSM 4631 / NCTC 10774 / M26</strain>
    </source>
</reference>
<dbReference type="Proteomes" id="UP000003344">
    <property type="component" value="Unassembled WGS sequence"/>
</dbReference>
<sequence>MNRHKRSSENQDSGFSDDLFAKLRVAWALSATFSPNIRIQSFLFIPWVKPTLRA</sequence>
<evidence type="ECO:0000313" key="2">
    <source>
        <dbReference type="Proteomes" id="UP000003344"/>
    </source>
</evidence>
<protein>
    <submittedName>
        <fullName evidence="1">Uncharacterized protein</fullName>
    </submittedName>
</protein>
<dbReference type="AlphaFoldDB" id="D2ZV01"/>
<accession>D2ZV01</accession>
<dbReference type="EMBL" id="ACDX02000004">
    <property type="protein sequence ID" value="EFC89157.1"/>
    <property type="molecule type" value="Genomic_DNA"/>
</dbReference>
<organism evidence="1 2">
    <name type="scientific">Neisseria mucosa (strain ATCC 25996 / DSM 4631 / NCTC 10774 / M26)</name>
    <dbReference type="NCBI Taxonomy" id="546266"/>
    <lineage>
        <taxon>Bacteria</taxon>
        <taxon>Pseudomonadati</taxon>
        <taxon>Pseudomonadota</taxon>
        <taxon>Betaproteobacteria</taxon>
        <taxon>Neisseriales</taxon>
        <taxon>Neisseriaceae</taxon>
        <taxon>Neisseria</taxon>
    </lineage>
</organism>
<name>D2ZV01_NEIM2</name>